<dbReference type="InterPro" id="IPR013324">
    <property type="entry name" value="RNA_pol_sigma_r3/r4-like"/>
</dbReference>
<dbReference type="GO" id="GO:0003677">
    <property type="term" value="F:DNA binding"/>
    <property type="evidence" value="ECO:0007669"/>
    <property type="project" value="InterPro"/>
</dbReference>
<dbReference type="PANTHER" id="PTHR43133">
    <property type="entry name" value="RNA POLYMERASE ECF-TYPE SIGMA FACTO"/>
    <property type="match status" value="1"/>
</dbReference>
<evidence type="ECO:0000256" key="4">
    <source>
        <dbReference type="ARBA" id="ARBA00023163"/>
    </source>
</evidence>
<dbReference type="GO" id="GO:0016987">
    <property type="term" value="F:sigma factor activity"/>
    <property type="evidence" value="ECO:0007669"/>
    <property type="project" value="UniProtKB-KW"/>
</dbReference>
<keyword evidence="2" id="KW-0805">Transcription regulation</keyword>
<dbReference type="InterPro" id="IPR039425">
    <property type="entry name" value="RNA_pol_sigma-70-like"/>
</dbReference>
<evidence type="ECO:0000256" key="2">
    <source>
        <dbReference type="ARBA" id="ARBA00023015"/>
    </source>
</evidence>
<dbReference type="AlphaFoldDB" id="A0A8I1GHA2"/>
<dbReference type="InterPro" id="IPR013325">
    <property type="entry name" value="RNA_pol_sigma_r2"/>
</dbReference>
<keyword evidence="3" id="KW-0731">Sigma factor</keyword>
<evidence type="ECO:0000313" key="7">
    <source>
        <dbReference type="EMBL" id="MBJ7544011.1"/>
    </source>
</evidence>
<evidence type="ECO:0000313" key="8">
    <source>
        <dbReference type="Proteomes" id="UP000623250"/>
    </source>
</evidence>
<dbReference type="Gene3D" id="1.10.1740.10">
    <property type="match status" value="1"/>
</dbReference>
<dbReference type="EMBL" id="JAEMUK010000024">
    <property type="protein sequence ID" value="MBJ7544011.1"/>
    <property type="molecule type" value="Genomic_DNA"/>
</dbReference>
<evidence type="ECO:0000259" key="6">
    <source>
        <dbReference type="Pfam" id="PF08281"/>
    </source>
</evidence>
<dbReference type="Pfam" id="PF04542">
    <property type="entry name" value="Sigma70_r2"/>
    <property type="match status" value="1"/>
</dbReference>
<dbReference type="Gene3D" id="1.10.10.10">
    <property type="entry name" value="Winged helix-like DNA-binding domain superfamily/Winged helix DNA-binding domain"/>
    <property type="match status" value="1"/>
</dbReference>
<dbReference type="InterPro" id="IPR036388">
    <property type="entry name" value="WH-like_DNA-bd_sf"/>
</dbReference>
<keyword evidence="8" id="KW-1185">Reference proteome</keyword>
<dbReference type="SUPFAM" id="SSF88659">
    <property type="entry name" value="Sigma3 and sigma4 domains of RNA polymerase sigma factors"/>
    <property type="match status" value="1"/>
</dbReference>
<dbReference type="InterPro" id="IPR014284">
    <property type="entry name" value="RNA_pol_sigma-70_dom"/>
</dbReference>
<dbReference type="SUPFAM" id="SSF88946">
    <property type="entry name" value="Sigma2 domain of RNA polymerase sigma factors"/>
    <property type="match status" value="1"/>
</dbReference>
<feature type="domain" description="RNA polymerase sigma factor 70 region 4 type 2" evidence="6">
    <location>
        <begin position="104"/>
        <end position="156"/>
    </location>
</feature>
<keyword evidence="4" id="KW-0804">Transcription</keyword>
<dbReference type="NCBIfam" id="TIGR02937">
    <property type="entry name" value="sigma70-ECF"/>
    <property type="match status" value="1"/>
</dbReference>
<comment type="similarity">
    <text evidence="1">Belongs to the sigma-70 factor family. ECF subfamily.</text>
</comment>
<protein>
    <submittedName>
        <fullName evidence="7">Sigma-70 family RNA polymerase sigma factor</fullName>
    </submittedName>
</protein>
<dbReference type="Proteomes" id="UP000623250">
    <property type="component" value="Unassembled WGS sequence"/>
</dbReference>
<name>A0A8I1GHA2_9HYPH</name>
<dbReference type="PANTHER" id="PTHR43133:SF63">
    <property type="entry name" value="RNA POLYMERASE SIGMA FACTOR FECI-RELATED"/>
    <property type="match status" value="1"/>
</dbReference>
<dbReference type="InterPro" id="IPR007627">
    <property type="entry name" value="RNA_pol_sigma70_r2"/>
</dbReference>
<dbReference type="Pfam" id="PF08281">
    <property type="entry name" value="Sigma70_r4_2"/>
    <property type="match status" value="1"/>
</dbReference>
<evidence type="ECO:0000256" key="3">
    <source>
        <dbReference type="ARBA" id="ARBA00023082"/>
    </source>
</evidence>
<gene>
    <name evidence="7" type="ORF">JDN41_10640</name>
</gene>
<feature type="domain" description="RNA polymerase sigma-70 region 2" evidence="5">
    <location>
        <begin position="8"/>
        <end position="64"/>
    </location>
</feature>
<comment type="caution">
    <text evidence="7">The sequence shown here is derived from an EMBL/GenBank/DDBJ whole genome shotgun (WGS) entry which is preliminary data.</text>
</comment>
<dbReference type="InterPro" id="IPR013249">
    <property type="entry name" value="RNA_pol_sigma70_r4_t2"/>
</dbReference>
<sequence length="168" mass="19013">MVVRDLHRTEEPRLRGFFLRRLRNPNDAADATQETFLRFLEAPQKTIIDNPQAYLFQIAKSVASRSGARTVAESRLFLPAEDGFDQPLDAPSQERIVNGRQCLLLLAKAIEALPNRCQEVFILSRLHGMSNGEIAARLGISRNMVEKHIIKALIQCAKVRAELFKYIA</sequence>
<reference evidence="7 8" key="1">
    <citation type="submission" date="2020-12" db="EMBL/GenBank/DDBJ databases">
        <title>Revised draft genomes of Rhodomicrobium vannielii ATCC 17100 and Rhodomicrobium udaipurense JA643.</title>
        <authorList>
            <person name="Conners E.M."/>
            <person name="Davenport E.J."/>
            <person name="Bose A."/>
        </authorList>
    </citation>
    <scope>NUCLEOTIDE SEQUENCE [LARGE SCALE GENOMIC DNA]</scope>
    <source>
        <strain evidence="7 8">JA643</strain>
    </source>
</reference>
<accession>A0A8I1GHA2</accession>
<dbReference type="GO" id="GO:0006352">
    <property type="term" value="P:DNA-templated transcription initiation"/>
    <property type="evidence" value="ECO:0007669"/>
    <property type="project" value="InterPro"/>
</dbReference>
<organism evidence="7 8">
    <name type="scientific">Rhodomicrobium udaipurense</name>
    <dbReference type="NCBI Taxonomy" id="1202716"/>
    <lineage>
        <taxon>Bacteria</taxon>
        <taxon>Pseudomonadati</taxon>
        <taxon>Pseudomonadota</taxon>
        <taxon>Alphaproteobacteria</taxon>
        <taxon>Hyphomicrobiales</taxon>
        <taxon>Hyphomicrobiaceae</taxon>
        <taxon>Rhodomicrobium</taxon>
    </lineage>
</organism>
<evidence type="ECO:0000259" key="5">
    <source>
        <dbReference type="Pfam" id="PF04542"/>
    </source>
</evidence>
<evidence type="ECO:0000256" key="1">
    <source>
        <dbReference type="ARBA" id="ARBA00010641"/>
    </source>
</evidence>
<proteinExistence type="inferred from homology"/>